<feature type="domain" description="Aldehyde dehydrogenase" evidence="4">
    <location>
        <begin position="29"/>
        <end position="489"/>
    </location>
</feature>
<dbReference type="InterPro" id="IPR016163">
    <property type="entry name" value="Ald_DH_C"/>
</dbReference>
<dbReference type="InterPro" id="IPR029510">
    <property type="entry name" value="Ald_DH_CS_GLU"/>
</dbReference>
<dbReference type="PROSITE" id="PS00070">
    <property type="entry name" value="ALDEHYDE_DEHYDR_CYS"/>
    <property type="match status" value="1"/>
</dbReference>
<evidence type="ECO:0000256" key="3">
    <source>
        <dbReference type="RuleBase" id="RU003345"/>
    </source>
</evidence>
<evidence type="ECO:0000256" key="1">
    <source>
        <dbReference type="ARBA" id="ARBA00023002"/>
    </source>
</evidence>
<dbReference type="Proteomes" id="UP001157961">
    <property type="component" value="Unassembled WGS sequence"/>
</dbReference>
<comment type="caution">
    <text evidence="5">The sequence shown here is derived from an EMBL/GenBank/DDBJ whole genome shotgun (WGS) entry which is preliminary data.</text>
</comment>
<proteinExistence type="inferred from homology"/>
<evidence type="ECO:0000259" key="4">
    <source>
        <dbReference type="Pfam" id="PF00171"/>
    </source>
</evidence>
<dbReference type="Pfam" id="PF00171">
    <property type="entry name" value="Aldedh"/>
    <property type="match status" value="1"/>
</dbReference>
<accession>A0ABY1PI18</accession>
<dbReference type="InterPro" id="IPR015590">
    <property type="entry name" value="Aldehyde_DH_dom"/>
</dbReference>
<evidence type="ECO:0000313" key="5">
    <source>
        <dbReference type="EMBL" id="SMP34603.1"/>
    </source>
</evidence>
<dbReference type="PANTHER" id="PTHR11699">
    <property type="entry name" value="ALDEHYDE DEHYDROGENASE-RELATED"/>
    <property type="match status" value="1"/>
</dbReference>
<protein>
    <submittedName>
        <fullName evidence="5">Gamma-glutamyl-gamma-aminobutyraldehyde dehydrogenase</fullName>
    </submittedName>
</protein>
<evidence type="ECO:0000313" key="6">
    <source>
        <dbReference type="Proteomes" id="UP001157961"/>
    </source>
</evidence>
<name>A0ABY1PI18_9RHOB</name>
<organism evidence="5 6">
    <name type="scientific">Shimia sagamensis</name>
    <dbReference type="NCBI Taxonomy" id="1566352"/>
    <lineage>
        <taxon>Bacteria</taxon>
        <taxon>Pseudomonadati</taxon>
        <taxon>Pseudomonadota</taxon>
        <taxon>Alphaproteobacteria</taxon>
        <taxon>Rhodobacterales</taxon>
        <taxon>Roseobacteraceae</taxon>
    </lineage>
</organism>
<comment type="similarity">
    <text evidence="3">Belongs to the aldehyde dehydrogenase family.</text>
</comment>
<gene>
    <name evidence="5" type="ORF">SAMN06265373_11051</name>
</gene>
<dbReference type="CDD" id="cd07112">
    <property type="entry name" value="ALDH_GABALDH-PuuC"/>
    <property type="match status" value="1"/>
</dbReference>
<dbReference type="PROSITE" id="PS00687">
    <property type="entry name" value="ALDEHYDE_DEHYDR_GLU"/>
    <property type="match status" value="1"/>
</dbReference>
<dbReference type="SUPFAM" id="SSF53720">
    <property type="entry name" value="ALDH-like"/>
    <property type="match status" value="1"/>
</dbReference>
<evidence type="ECO:0000256" key="2">
    <source>
        <dbReference type="PROSITE-ProRule" id="PRU10007"/>
    </source>
</evidence>
<sequence length="494" mass="51375">MDQTQIDTLRGKPVAAFHHLIDGKAVPASDGDTMNVVSPIDGQVLTTVAAGTAEDMNAAIASARAAFEDRRWAGQAPAARKKVLLKWADLIEANALELTVLGVRDNGTEIGMALKAEPGSAAATIRYYAEALDKIYGEIAPTPGDILGMIHKEPVGVVGAIIPWNFPLMIGAWKLGPALAMGNSVVLKPSETASLSLLRMAELALEAGLPPGVLNVVTGEGRVVGETLGLSMDVDVLVFTGSGATGRRLMEYAARSNMKRVYLELGGKSPNIVFADAPNLDEAAKVTAAGIFRNSGQVCVAGSRLLVEAPIHDEFVAAVTKAADAMRVGDPLKVETQIGAVNSETQLQANLGFVETAVSEGGQIVTGGARILQDTGGYYMAPTIVTGVTQKATLAQKEVFGPVLGVTPFATEKEAVALANSTVYGLAGAAWTANLGRAHRMVKSVRTGVMHINTYGGADGTVPLGGVGQSGNGSDKSLHAIDKYVNLKTAWIKL</sequence>
<dbReference type="Gene3D" id="3.40.605.10">
    <property type="entry name" value="Aldehyde Dehydrogenase, Chain A, domain 1"/>
    <property type="match status" value="1"/>
</dbReference>
<keyword evidence="6" id="KW-1185">Reference proteome</keyword>
<dbReference type="Gene3D" id="3.40.309.10">
    <property type="entry name" value="Aldehyde Dehydrogenase, Chain A, domain 2"/>
    <property type="match status" value="1"/>
</dbReference>
<dbReference type="InterPro" id="IPR016160">
    <property type="entry name" value="Ald_DH_CS_CYS"/>
</dbReference>
<dbReference type="InterPro" id="IPR016162">
    <property type="entry name" value="Ald_DH_N"/>
</dbReference>
<feature type="active site" evidence="2">
    <location>
        <position position="264"/>
    </location>
</feature>
<dbReference type="InterPro" id="IPR016161">
    <property type="entry name" value="Ald_DH/histidinol_DH"/>
</dbReference>
<dbReference type="EMBL" id="FXTY01000010">
    <property type="protein sequence ID" value="SMP34603.1"/>
    <property type="molecule type" value="Genomic_DNA"/>
</dbReference>
<keyword evidence="1 3" id="KW-0560">Oxidoreductase</keyword>
<dbReference type="RefSeq" id="WP_283427732.1">
    <property type="nucleotide sequence ID" value="NZ_FXTY01000010.1"/>
</dbReference>
<reference evidence="5 6" key="1">
    <citation type="submission" date="2017-05" db="EMBL/GenBank/DDBJ databases">
        <authorList>
            <person name="Varghese N."/>
            <person name="Submissions S."/>
        </authorList>
    </citation>
    <scope>NUCLEOTIDE SEQUENCE [LARGE SCALE GENOMIC DNA]</scope>
    <source>
        <strain evidence="5 6">DSM 29734</strain>
    </source>
</reference>